<evidence type="ECO:0000313" key="2">
    <source>
        <dbReference type="Proteomes" id="UP000216478"/>
    </source>
</evidence>
<accession>A0A256FND2</accession>
<proteinExistence type="predicted"/>
<comment type="caution">
    <text evidence="1">The sequence shown here is derived from an EMBL/GenBank/DDBJ whole genome shotgun (WGS) entry which is preliminary data.</text>
</comment>
<dbReference type="Proteomes" id="UP000216478">
    <property type="component" value="Unassembled WGS sequence"/>
</dbReference>
<keyword evidence="2" id="KW-1185">Reference proteome</keyword>
<dbReference type="EMBL" id="NNRL01000151">
    <property type="protein sequence ID" value="OYR16365.1"/>
    <property type="molecule type" value="Genomic_DNA"/>
</dbReference>
<sequence>MGILPNMDELRSTCARMEQRYLLNPSVETSYRRVSERFAADLADERDILLSRCAALMTIKFLIEERAL</sequence>
<protein>
    <submittedName>
        <fullName evidence="1">Uncharacterized protein</fullName>
    </submittedName>
</protein>
<name>A0A256FND2_9HYPH</name>
<reference evidence="1 2" key="1">
    <citation type="submission" date="2017-07" db="EMBL/GenBank/DDBJ databases">
        <title>Phylogenetic study on the rhizospheric bacterium Ochrobactrum sp. A44.</title>
        <authorList>
            <person name="Krzyzanowska D.M."/>
            <person name="Ossowicki A."/>
            <person name="Rajewska M."/>
            <person name="Maciag T."/>
            <person name="Kaczynski Z."/>
            <person name="Czerwicka M."/>
            <person name="Jafra S."/>
        </authorList>
    </citation>
    <scope>NUCLEOTIDE SEQUENCE [LARGE SCALE GENOMIC DNA]</scope>
    <source>
        <strain evidence="1 2">OgA9a</strain>
    </source>
</reference>
<evidence type="ECO:0000313" key="1">
    <source>
        <dbReference type="EMBL" id="OYR16365.1"/>
    </source>
</evidence>
<gene>
    <name evidence="1" type="ORF">CEV33_4374</name>
</gene>
<organism evidence="1 2">
    <name type="scientific">Brucella grignonensis</name>
    <dbReference type="NCBI Taxonomy" id="94627"/>
    <lineage>
        <taxon>Bacteria</taxon>
        <taxon>Pseudomonadati</taxon>
        <taxon>Pseudomonadota</taxon>
        <taxon>Alphaproteobacteria</taxon>
        <taxon>Hyphomicrobiales</taxon>
        <taxon>Brucellaceae</taxon>
        <taxon>Brucella/Ochrobactrum group</taxon>
        <taxon>Brucella</taxon>
    </lineage>
</organism>
<dbReference type="AlphaFoldDB" id="A0A256FND2"/>